<organism evidence="1 2">
    <name type="scientific">Cordylochernes scorpioides</name>
    <dbReference type="NCBI Taxonomy" id="51811"/>
    <lineage>
        <taxon>Eukaryota</taxon>
        <taxon>Metazoa</taxon>
        <taxon>Ecdysozoa</taxon>
        <taxon>Arthropoda</taxon>
        <taxon>Chelicerata</taxon>
        <taxon>Arachnida</taxon>
        <taxon>Pseudoscorpiones</taxon>
        <taxon>Cheliferoidea</taxon>
        <taxon>Chernetidae</taxon>
        <taxon>Cordylochernes</taxon>
    </lineage>
</organism>
<dbReference type="InterPro" id="IPR008042">
    <property type="entry name" value="Retrotrans_Pao"/>
</dbReference>
<gene>
    <name evidence="1" type="ORF">LAZ67_21001107</name>
</gene>
<dbReference type="PANTHER" id="PTHR47331">
    <property type="entry name" value="PHD-TYPE DOMAIN-CONTAINING PROTEIN"/>
    <property type="match status" value="1"/>
</dbReference>
<name>A0ABY6LLS6_9ARAC</name>
<accession>A0ABY6LLS6</accession>
<reference evidence="1 2" key="1">
    <citation type="submission" date="2022-01" db="EMBL/GenBank/DDBJ databases">
        <title>A chromosomal length assembly of Cordylochernes scorpioides.</title>
        <authorList>
            <person name="Zeh D."/>
            <person name="Zeh J."/>
        </authorList>
    </citation>
    <scope>NUCLEOTIDE SEQUENCE [LARGE SCALE GENOMIC DNA]</scope>
    <source>
        <strain evidence="1">IN4F17</strain>
        <tissue evidence="1">Whole Body</tissue>
    </source>
</reference>
<evidence type="ECO:0000313" key="1">
    <source>
        <dbReference type="EMBL" id="UYV82137.1"/>
    </source>
</evidence>
<protein>
    <submittedName>
        <fullName evidence="1">Uncharacterized protein</fullName>
    </submittedName>
</protein>
<proteinExistence type="predicted"/>
<sequence length="340" mass="39091">MDFKSLITCAHFKESSVGNQIGKQLYNSFWGLFGIICKKYLEVITQTNKVATKRDLLSNIARIFNPIIILSPTSVTLKIMIQEIWKYKTGWNDCILIEIKEKWKKSWDEILELADLNILRYVWASGEAKDVQIPGFCDSSSVAYLAICYLRAVSLWMTKGYGVMCGKVKSRLLCLKRADPAALSRHNIWWQGPTWLKDKNFMHNQDNYNDQECQEEERVALSCHAQASDSVEIVTKYSTFNKKKLTGAFSKFAENSLIQLPLKTCFTVLQTIEEKYAMVPFTLDNGIKEANIQRVFGQLVAGTEERKKANTQPMWGPQGLFIDDPCKQDRFWQGVSSRWF</sequence>
<dbReference type="Proteomes" id="UP001235939">
    <property type="component" value="Chromosome 21"/>
</dbReference>
<dbReference type="Pfam" id="PF05380">
    <property type="entry name" value="Peptidase_A17"/>
    <property type="match status" value="1"/>
</dbReference>
<dbReference type="EMBL" id="CP092883">
    <property type="protein sequence ID" value="UYV82137.1"/>
    <property type="molecule type" value="Genomic_DNA"/>
</dbReference>
<evidence type="ECO:0000313" key="2">
    <source>
        <dbReference type="Proteomes" id="UP001235939"/>
    </source>
</evidence>
<keyword evidence="2" id="KW-1185">Reference proteome</keyword>
<dbReference type="PANTHER" id="PTHR47331:SF1">
    <property type="entry name" value="GAG-LIKE PROTEIN"/>
    <property type="match status" value="1"/>
</dbReference>